<dbReference type="Proteomes" id="UP001159405">
    <property type="component" value="Unassembled WGS sequence"/>
</dbReference>
<keyword evidence="7" id="KW-1185">Reference proteome</keyword>
<dbReference type="EMBL" id="CALNXK010000079">
    <property type="protein sequence ID" value="CAH3146606.1"/>
    <property type="molecule type" value="Genomic_DNA"/>
</dbReference>
<evidence type="ECO:0000259" key="4">
    <source>
        <dbReference type="PROSITE" id="PS50031"/>
    </source>
</evidence>
<accession>A0ABN8PMG5</accession>
<feature type="compositionally biased region" description="Polar residues" evidence="3">
    <location>
        <begin position="273"/>
        <end position="286"/>
    </location>
</feature>
<feature type="compositionally biased region" description="Polar residues" evidence="3">
    <location>
        <begin position="575"/>
        <end position="594"/>
    </location>
</feature>
<dbReference type="Pfam" id="PF12763">
    <property type="entry name" value="EH"/>
    <property type="match status" value="1"/>
</dbReference>
<feature type="region of interest" description="Disordered" evidence="3">
    <location>
        <begin position="78"/>
        <end position="118"/>
    </location>
</feature>
<feature type="coiled-coil region" evidence="2">
    <location>
        <begin position="945"/>
        <end position="979"/>
    </location>
</feature>
<dbReference type="PROSITE" id="PS50031">
    <property type="entry name" value="EH"/>
    <property type="match status" value="1"/>
</dbReference>
<feature type="compositionally biased region" description="Polar residues" evidence="3">
    <location>
        <begin position="705"/>
        <end position="730"/>
    </location>
</feature>
<dbReference type="InterPro" id="IPR002048">
    <property type="entry name" value="EF_hand_dom"/>
</dbReference>
<dbReference type="PROSITE" id="PS00018">
    <property type="entry name" value="EF_HAND_1"/>
    <property type="match status" value="1"/>
</dbReference>
<evidence type="ECO:0000259" key="5">
    <source>
        <dbReference type="PROSITE" id="PS50222"/>
    </source>
</evidence>
<evidence type="ECO:0000256" key="1">
    <source>
        <dbReference type="ARBA" id="ARBA00022837"/>
    </source>
</evidence>
<evidence type="ECO:0000256" key="3">
    <source>
        <dbReference type="SAM" id="MobiDB-lite"/>
    </source>
</evidence>
<reference evidence="6 7" key="1">
    <citation type="submission" date="2022-05" db="EMBL/GenBank/DDBJ databases">
        <authorList>
            <consortium name="Genoscope - CEA"/>
            <person name="William W."/>
        </authorList>
    </citation>
    <scope>NUCLEOTIDE SEQUENCE [LARGE SCALE GENOMIC DNA]</scope>
</reference>
<feature type="compositionally biased region" description="Basic and acidic residues" evidence="3">
    <location>
        <begin position="42"/>
        <end position="52"/>
    </location>
</feature>
<feature type="compositionally biased region" description="Polar residues" evidence="3">
    <location>
        <begin position="53"/>
        <end position="62"/>
    </location>
</feature>
<dbReference type="PROSITE" id="PS50222">
    <property type="entry name" value="EF_HAND_2"/>
    <property type="match status" value="1"/>
</dbReference>
<feature type="compositionally biased region" description="Low complexity" evidence="3">
    <location>
        <begin position="770"/>
        <end position="787"/>
    </location>
</feature>
<dbReference type="SUPFAM" id="SSF47473">
    <property type="entry name" value="EF-hand"/>
    <property type="match status" value="1"/>
</dbReference>
<feature type="compositionally biased region" description="Basic and acidic residues" evidence="3">
    <location>
        <begin position="309"/>
        <end position="321"/>
    </location>
</feature>
<feature type="compositionally biased region" description="Basic and acidic residues" evidence="3">
    <location>
        <begin position="260"/>
        <end position="271"/>
    </location>
</feature>
<name>A0ABN8PMG5_9CNID</name>
<evidence type="ECO:0000256" key="2">
    <source>
        <dbReference type="SAM" id="Coils"/>
    </source>
</evidence>
<dbReference type="InterPro" id="IPR018247">
    <property type="entry name" value="EF_Hand_1_Ca_BS"/>
</dbReference>
<feature type="region of interest" description="Disordered" evidence="3">
    <location>
        <begin position="459"/>
        <end position="938"/>
    </location>
</feature>
<proteinExistence type="predicted"/>
<feature type="domain" description="EF-hand" evidence="5">
    <location>
        <begin position="397"/>
        <end position="432"/>
    </location>
</feature>
<keyword evidence="2" id="KW-0175">Coiled coil</keyword>
<feature type="compositionally biased region" description="Polar residues" evidence="3">
    <location>
        <begin position="869"/>
        <end position="889"/>
    </location>
</feature>
<keyword evidence="1" id="KW-0106">Calcium</keyword>
<evidence type="ECO:0000313" key="6">
    <source>
        <dbReference type="EMBL" id="CAH3146606.1"/>
    </source>
</evidence>
<dbReference type="SMART" id="SM00027">
    <property type="entry name" value="EH"/>
    <property type="match status" value="1"/>
</dbReference>
<feature type="compositionally biased region" description="Polar residues" evidence="3">
    <location>
        <begin position="243"/>
        <end position="258"/>
    </location>
</feature>
<dbReference type="PANTHER" id="PTHR11216">
    <property type="entry name" value="EH DOMAIN"/>
    <property type="match status" value="1"/>
</dbReference>
<sequence length="988" mass="108118">MNRTLLVEEGDDEGTDNRLDKKKKDKEKLQEIAEKKKKMGFKKADGKREFHHSNSLTSSSKVQPADDLADMAAVNPDAEGVTSPVESPAVIGPVSPTGSKSYQGSIIIPPPPRAATPQQIQPQNLQQRGNWHQQQYQVAGYVMPNQQPQVQLHGQVPPGHFMQSPFQSPGQAPQQIQGQYIPQSYQYSQPGGVPVYGNQVVAGSHHTSVLTRTQSLPPSASHAVEQVRIAGQPTWGAHPPASQPTVNTTETSWANNPTAEPREERSWREGENPSINNGISNTQWTAFSPRDSPGQSEPPIPVVNEVDEEHSSSDEDVDRSSSPELAGEEGEVLLRAPSLASFAESISSIEEESEDNLWRILPEQREYYTKQFRRLQPIEGGVVKGPRARDFFMKSSLPVEVLSKIWHLSDINKDNALNLDEFCIAMHLVVAMRHGLELPSTLPSVLLPVNKETAVSAPVHPLEKVQGTEQEQQKELQNVSSPDHWQRFSDSLGRNAAPSPAKINHDSAVKRKARSLVQPVPHLSDIQGDEDHGAARPRSHSESSSLDDAADGQAVRGDSSPNSPIRPLHIVMPSPHTQQTEVPQTGPTSPSQAVTAEIEIARPRAAVKPSLLDALPGQLLPPPSGKQTRDGWTPTSKFIYQSSPPSSPEDETPTSPLSPGERKTPSPPPTPPRVAEEEEPTKEDASKEVVFRANRRSGERPRSTGDVQTSNQDDCASPTSPGDNESQGSVSSEGRREPPPPPPRKKGHSRSSSLDLNKLFAAKAKENRGTPPSSQSSSHSSQTGDSGHPVKSEPSTPRNGQENSSSSEAADESEKVQRQEDFADFSRFESFVEAQETVNGEEGKVSSPQPKLHKRSFSLDDSHDVAWSTIPQNAATEVTTTPNKPSHNQEALPRPVPKLKPLSPPTLKQGRRQEKDGEKERKRKTEPPKVVVRPLTKEDKLNAKIGDLREKNAALSKVNSELQEELKSVMERRATLEVKLKQLRSPLS</sequence>
<feature type="region of interest" description="Disordered" evidence="3">
    <location>
        <begin position="1"/>
        <end position="66"/>
    </location>
</feature>
<comment type="caution">
    <text evidence="6">The sequence shown here is derived from an EMBL/GenBank/DDBJ whole genome shotgun (WGS) entry which is preliminary data.</text>
</comment>
<feature type="compositionally biased region" description="Polar residues" evidence="3">
    <location>
        <begin position="467"/>
        <end position="483"/>
    </location>
</feature>
<dbReference type="Gene3D" id="1.10.238.10">
    <property type="entry name" value="EF-hand"/>
    <property type="match status" value="1"/>
</dbReference>
<protein>
    <submittedName>
        <fullName evidence="6">Uncharacterized protein</fullName>
    </submittedName>
</protein>
<feature type="region of interest" description="Disordered" evidence="3">
    <location>
        <begin position="233"/>
        <end position="330"/>
    </location>
</feature>
<dbReference type="CDD" id="cd00052">
    <property type="entry name" value="EH"/>
    <property type="match status" value="1"/>
</dbReference>
<feature type="compositionally biased region" description="Basic and acidic residues" evidence="3">
    <location>
        <begin position="812"/>
        <end position="827"/>
    </location>
</feature>
<feature type="compositionally biased region" description="Pro residues" evidence="3">
    <location>
        <begin position="894"/>
        <end position="904"/>
    </location>
</feature>
<dbReference type="InterPro" id="IPR011992">
    <property type="entry name" value="EF-hand-dom_pair"/>
</dbReference>
<evidence type="ECO:0000313" key="7">
    <source>
        <dbReference type="Proteomes" id="UP001159405"/>
    </source>
</evidence>
<feature type="compositionally biased region" description="Basic and acidic residues" evidence="3">
    <location>
        <begin position="911"/>
        <end position="927"/>
    </location>
</feature>
<organism evidence="6 7">
    <name type="scientific">Porites lobata</name>
    <dbReference type="NCBI Taxonomy" id="104759"/>
    <lineage>
        <taxon>Eukaryota</taxon>
        <taxon>Metazoa</taxon>
        <taxon>Cnidaria</taxon>
        <taxon>Anthozoa</taxon>
        <taxon>Hexacorallia</taxon>
        <taxon>Scleractinia</taxon>
        <taxon>Fungiina</taxon>
        <taxon>Poritidae</taxon>
        <taxon>Porites</taxon>
    </lineage>
</organism>
<dbReference type="PANTHER" id="PTHR11216:SF174">
    <property type="entry name" value="GH06923P"/>
    <property type="match status" value="1"/>
</dbReference>
<feature type="domain" description="EH" evidence="4">
    <location>
        <begin position="364"/>
        <end position="453"/>
    </location>
</feature>
<feature type="compositionally biased region" description="Basic and acidic residues" evidence="3">
    <location>
        <begin position="682"/>
        <end position="703"/>
    </location>
</feature>
<dbReference type="InterPro" id="IPR000261">
    <property type="entry name" value="EH_dom"/>
</dbReference>
<gene>
    <name evidence="6" type="ORF">PLOB_00045160</name>
</gene>